<evidence type="ECO:0000256" key="4">
    <source>
        <dbReference type="ARBA" id="ARBA00023136"/>
    </source>
</evidence>
<reference evidence="8" key="1">
    <citation type="submission" date="2016-08" db="EMBL/GenBank/DDBJ databases">
        <authorList>
            <person name="Varghese N."/>
            <person name="Submissions Spin"/>
        </authorList>
    </citation>
    <scope>NUCLEOTIDE SEQUENCE [LARGE SCALE GENOMIC DNA]</scope>
    <source>
        <strain evidence="8">REICA_142</strain>
    </source>
</reference>
<keyword evidence="5" id="KW-0998">Cell outer membrane</keyword>
<evidence type="ECO:0000256" key="2">
    <source>
        <dbReference type="ARBA" id="ARBA00005722"/>
    </source>
</evidence>
<evidence type="ECO:0000313" key="7">
    <source>
        <dbReference type="EMBL" id="SCC58890.1"/>
    </source>
</evidence>
<dbReference type="GO" id="GO:0009279">
    <property type="term" value="C:cell outer membrane"/>
    <property type="evidence" value="ECO:0007669"/>
    <property type="project" value="UniProtKB-SubCell"/>
</dbReference>
<sequence length="270" mass="30038">MFPNKRDVMISIKTALYRSSPLLAAFTFSAHADEDTAAPNAFTLGIGGQYGPRYSGSDKQRLQIVPVIQARWNALFFDSEKGLGYDLPADNGFYFEHTLGYGLGRADSDSGWRDGANNLKGMGNIDATLNTAMAVGWSISSWLNIEGKTILPFTDSQGVQYQASLTLIPLQTTSNTLVFQSVALFGDSRYMNTFYGVSREQSLRSRYTLYATEAGFYGVDSELMWDHQFNEHWGVMMSVGDRWLSDHAADSPLVQRRNEGTGELAFLYTF</sequence>
<feature type="signal peptide" evidence="6">
    <location>
        <begin position="1"/>
        <end position="32"/>
    </location>
</feature>
<keyword evidence="8" id="KW-1185">Reference proteome</keyword>
<dbReference type="AlphaFoldDB" id="A0A1C4FSF0"/>
<comment type="similarity">
    <text evidence="2">Belongs to the MipA/OmpV family.</text>
</comment>
<gene>
    <name evidence="7" type="ORF">GA0061070_104219</name>
</gene>
<dbReference type="Proteomes" id="UP000198515">
    <property type="component" value="Unassembled WGS sequence"/>
</dbReference>
<proteinExistence type="inferred from homology"/>
<accession>A0A1C4FSF0</accession>
<dbReference type="PANTHER" id="PTHR38776:SF1">
    <property type="entry name" value="MLTA-INTERACTING PROTEIN-RELATED"/>
    <property type="match status" value="1"/>
</dbReference>
<feature type="chain" id="PRO_5008692061" evidence="6">
    <location>
        <begin position="33"/>
        <end position="270"/>
    </location>
</feature>
<evidence type="ECO:0000313" key="8">
    <source>
        <dbReference type="Proteomes" id="UP000198515"/>
    </source>
</evidence>
<keyword evidence="4" id="KW-0472">Membrane</keyword>
<name>A0A1C4FSF0_9ENTR</name>
<dbReference type="PANTHER" id="PTHR38776">
    <property type="entry name" value="MLTA-INTERACTING PROTEIN-RELATED"/>
    <property type="match status" value="1"/>
</dbReference>
<dbReference type="InterPro" id="IPR010583">
    <property type="entry name" value="MipA"/>
</dbReference>
<organism evidence="7 8">
    <name type="scientific">Kosakonia oryziphila</name>
    <dbReference type="NCBI Taxonomy" id="1005667"/>
    <lineage>
        <taxon>Bacteria</taxon>
        <taxon>Pseudomonadati</taxon>
        <taxon>Pseudomonadota</taxon>
        <taxon>Gammaproteobacteria</taxon>
        <taxon>Enterobacterales</taxon>
        <taxon>Enterobacteriaceae</taxon>
        <taxon>Kosakonia</taxon>
    </lineage>
</organism>
<evidence type="ECO:0000256" key="6">
    <source>
        <dbReference type="SAM" id="SignalP"/>
    </source>
</evidence>
<dbReference type="Pfam" id="PF06629">
    <property type="entry name" value="MipA"/>
    <property type="match status" value="1"/>
</dbReference>
<protein>
    <submittedName>
        <fullName evidence="7">Outer membrane scaffolding protein for murein synthesis, MipA/OmpV family</fullName>
    </submittedName>
</protein>
<dbReference type="EMBL" id="FMBC01000042">
    <property type="protein sequence ID" value="SCC58890.1"/>
    <property type="molecule type" value="Genomic_DNA"/>
</dbReference>
<keyword evidence="3 6" id="KW-0732">Signal</keyword>
<evidence type="ECO:0000256" key="5">
    <source>
        <dbReference type="ARBA" id="ARBA00023237"/>
    </source>
</evidence>
<evidence type="ECO:0000256" key="1">
    <source>
        <dbReference type="ARBA" id="ARBA00004442"/>
    </source>
</evidence>
<evidence type="ECO:0000256" key="3">
    <source>
        <dbReference type="ARBA" id="ARBA00022729"/>
    </source>
</evidence>
<comment type="subcellular location">
    <subcellularLocation>
        <location evidence="1">Cell outer membrane</location>
    </subcellularLocation>
</comment>